<dbReference type="Proteomes" id="UP000325783">
    <property type="component" value="Segment"/>
</dbReference>
<reference evidence="2 3" key="1">
    <citation type="submission" date="2019-10" db="EMBL/GenBank/DDBJ databases">
        <authorList>
            <person name="Lin L.C."/>
        </authorList>
    </citation>
    <scope>NUCLEOTIDE SEQUENCE [LARGE SCALE GENOMIC DNA]</scope>
</reference>
<gene>
    <name evidence="2" type="ORF">VOWphi5012_101</name>
</gene>
<evidence type="ECO:0000313" key="2">
    <source>
        <dbReference type="EMBL" id="QFR59885.1"/>
    </source>
</evidence>
<proteinExistence type="predicted"/>
<dbReference type="EMBL" id="MN584918">
    <property type="protein sequence ID" value="QFR59885.1"/>
    <property type="molecule type" value="Genomic_DNA"/>
</dbReference>
<keyword evidence="1" id="KW-0175">Coiled coil</keyword>
<organism evidence="2 3">
    <name type="scientific">Vibrio phage phi50-12</name>
    <dbReference type="NCBI Taxonomy" id="2654972"/>
    <lineage>
        <taxon>Viruses</taxon>
        <taxon>Duplodnaviria</taxon>
        <taxon>Heunggongvirae</taxon>
        <taxon>Uroviricota</taxon>
        <taxon>Caudoviricetes</taxon>
        <taxon>Schitoviridae</taxon>
        <taxon>Penintadodekavirus</taxon>
        <taxon>Penintadodekavirus 5012</taxon>
    </lineage>
</organism>
<name>A0A5P8PRJ8_9CAUD</name>
<keyword evidence="3" id="KW-1185">Reference proteome</keyword>
<evidence type="ECO:0000256" key="1">
    <source>
        <dbReference type="SAM" id="Coils"/>
    </source>
</evidence>
<accession>A0A5P8PRJ8</accession>
<evidence type="ECO:0000313" key="3">
    <source>
        <dbReference type="Proteomes" id="UP000325783"/>
    </source>
</evidence>
<feature type="coiled-coil region" evidence="1">
    <location>
        <begin position="42"/>
        <end position="72"/>
    </location>
</feature>
<sequence>MFKALAQLWTTIAAFFLGLEKFANAFVSVASVAENTATTFEKEEFLNNQDKIKQLKEKLNNDDELNQEFNKKFGNLNTEE</sequence>
<protein>
    <submittedName>
        <fullName evidence="2">Uncharacterized protein</fullName>
    </submittedName>
</protein>